<dbReference type="GeneID" id="36341867"/>
<proteinExistence type="predicted"/>
<sequence length="112" mass="11772">MPMNSPMQQRSLTSPETDFDQTNNQNTSPPQVFIPSHPKAPPPSSPPRSNGRGGGVGGDIVQPSTSPTLLPRNPISDSSKGGDGKDIAPNPTTIVPPSKSVSYLNPFDVLLK</sequence>
<dbReference type="EMBL" id="APAU02000051">
    <property type="protein sequence ID" value="EUB59036.1"/>
    <property type="molecule type" value="Genomic_DNA"/>
</dbReference>
<feature type="region of interest" description="Disordered" evidence="1">
    <location>
        <begin position="1"/>
        <end position="101"/>
    </location>
</feature>
<dbReference type="Proteomes" id="UP000019149">
    <property type="component" value="Unassembled WGS sequence"/>
</dbReference>
<dbReference type="KEGG" id="egl:EGR_06152"/>
<evidence type="ECO:0000313" key="2">
    <source>
        <dbReference type="EMBL" id="EUB59036.1"/>
    </source>
</evidence>
<organism evidence="2 3">
    <name type="scientific">Echinococcus granulosus</name>
    <name type="common">Hydatid tapeworm</name>
    <dbReference type="NCBI Taxonomy" id="6210"/>
    <lineage>
        <taxon>Eukaryota</taxon>
        <taxon>Metazoa</taxon>
        <taxon>Spiralia</taxon>
        <taxon>Lophotrochozoa</taxon>
        <taxon>Platyhelminthes</taxon>
        <taxon>Cestoda</taxon>
        <taxon>Eucestoda</taxon>
        <taxon>Cyclophyllidea</taxon>
        <taxon>Taeniidae</taxon>
        <taxon>Echinococcus</taxon>
        <taxon>Echinococcus granulosus group</taxon>
    </lineage>
</organism>
<feature type="compositionally biased region" description="Polar residues" evidence="1">
    <location>
        <begin position="90"/>
        <end position="101"/>
    </location>
</feature>
<dbReference type="AlphaFoldDB" id="W6UDW9"/>
<accession>W6UDW9</accession>
<comment type="caution">
    <text evidence="2">The sequence shown here is derived from an EMBL/GenBank/DDBJ whole genome shotgun (WGS) entry which is preliminary data.</text>
</comment>
<dbReference type="CTD" id="36341867"/>
<evidence type="ECO:0000313" key="3">
    <source>
        <dbReference type="Proteomes" id="UP000019149"/>
    </source>
</evidence>
<protein>
    <submittedName>
        <fullName evidence="2">Uncharacterized protein</fullName>
    </submittedName>
</protein>
<name>W6UDW9_ECHGR</name>
<dbReference type="RefSeq" id="XP_024350232.1">
    <property type="nucleotide sequence ID" value="XM_024495401.1"/>
</dbReference>
<feature type="compositionally biased region" description="Polar residues" evidence="1">
    <location>
        <begin position="1"/>
        <end position="30"/>
    </location>
</feature>
<reference evidence="2 3" key="1">
    <citation type="journal article" date="2013" name="Nat. Genet.">
        <title>The genome of the hydatid tapeworm Echinococcus granulosus.</title>
        <authorList>
            <person name="Zheng H."/>
            <person name="Zhang W."/>
            <person name="Zhang L."/>
            <person name="Zhang Z."/>
            <person name="Li J."/>
            <person name="Lu G."/>
            <person name="Zhu Y."/>
            <person name="Wang Y."/>
            <person name="Huang Y."/>
            <person name="Liu J."/>
            <person name="Kang H."/>
            <person name="Chen J."/>
            <person name="Wang L."/>
            <person name="Chen A."/>
            <person name="Yu S."/>
            <person name="Gao Z."/>
            <person name="Jin L."/>
            <person name="Gu W."/>
            <person name="Wang Z."/>
            <person name="Zhao L."/>
            <person name="Shi B."/>
            <person name="Wen H."/>
            <person name="Lin R."/>
            <person name="Jones M.K."/>
            <person name="Brejova B."/>
            <person name="Vinar T."/>
            <person name="Zhao G."/>
            <person name="McManus D.P."/>
            <person name="Chen Z."/>
            <person name="Zhou Y."/>
            <person name="Wang S."/>
        </authorList>
    </citation>
    <scope>NUCLEOTIDE SEQUENCE [LARGE SCALE GENOMIC DNA]</scope>
</reference>
<evidence type="ECO:0000256" key="1">
    <source>
        <dbReference type="SAM" id="MobiDB-lite"/>
    </source>
</evidence>
<keyword evidence="3" id="KW-1185">Reference proteome</keyword>
<gene>
    <name evidence="2" type="ORF">EGR_06152</name>
</gene>